<sequence>MPPVVRQSPLLSEPCLMLAVYTLVSGAGVYSQLTASKEGQEAAGEAAKMLHLATSGYDVDTASAKRLAFATLEMVLQTQLGVFFAANLAAGVYAGFTLVTKTLFLGQLTASETSQLAEARGRGWERFLKFAMLKVAFLAVVRSPGYGGVMQASWLAWCAVICWFSMFTKLASLRGDALLSSPSATLAQHLRILLLLGGILAQDLSWVAGFLRTARGMQGGSLSHALLWLFDATFVAVDAAYALLKYAVQAWDHCKVMRAEVRGEEREPWEGRTELVYWLNLAADLTLLGLSLFHYLHLWWLHGLQLQLIDGVLFLDVRLLVGVIRCRVRRHLSYRRLQHQLRHSFADATVLQLAEHRCCICLDSMKAGKLLPCGHVMHVSCLCAWLQQNATGSIDGLLD</sequence>
<dbReference type="GO" id="GO:0005829">
    <property type="term" value="C:cytosol"/>
    <property type="evidence" value="ECO:0007669"/>
    <property type="project" value="TreeGrafter"/>
</dbReference>
<dbReference type="InterPro" id="IPR001841">
    <property type="entry name" value="Znf_RING"/>
</dbReference>
<organism evidence="15">
    <name type="scientific">Chlorella variabilis</name>
    <name type="common">Green alga</name>
    <dbReference type="NCBI Taxonomy" id="554065"/>
    <lineage>
        <taxon>Eukaryota</taxon>
        <taxon>Viridiplantae</taxon>
        <taxon>Chlorophyta</taxon>
        <taxon>core chlorophytes</taxon>
        <taxon>Trebouxiophyceae</taxon>
        <taxon>Chlorellales</taxon>
        <taxon>Chlorellaceae</taxon>
        <taxon>Chlorella clade</taxon>
        <taxon>Chlorella</taxon>
    </lineage>
</organism>
<evidence type="ECO:0000256" key="7">
    <source>
        <dbReference type="ARBA" id="ARBA00022786"/>
    </source>
</evidence>
<dbReference type="FunCoup" id="E1ZH79">
    <property type="interactions" value="524"/>
</dbReference>
<accession>E1ZH79</accession>
<protein>
    <recommendedName>
        <fullName evidence="16">RING-type domain-containing protein</fullName>
    </recommendedName>
</protein>
<proteinExistence type="predicted"/>
<keyword evidence="7" id="KW-0833">Ubl conjugation pathway</keyword>
<dbReference type="GO" id="GO:0061630">
    <property type="term" value="F:ubiquitin protein ligase activity"/>
    <property type="evidence" value="ECO:0007669"/>
    <property type="project" value="TreeGrafter"/>
</dbReference>
<dbReference type="STRING" id="554065.E1ZH79"/>
<dbReference type="PANTHER" id="PTHR15067">
    <property type="entry name" value="E3 UBIQUITIN-PROTEIN LIGASE RNF8"/>
    <property type="match status" value="1"/>
</dbReference>
<name>E1ZH79_CHLVA</name>
<dbReference type="GO" id="GO:0006511">
    <property type="term" value="P:ubiquitin-dependent protein catabolic process"/>
    <property type="evidence" value="ECO:0007669"/>
    <property type="project" value="TreeGrafter"/>
</dbReference>
<feature type="transmembrane region" description="Helical" evidence="11">
    <location>
        <begin position="275"/>
        <end position="296"/>
    </location>
</feature>
<dbReference type="OrthoDB" id="7759664at2759"/>
<evidence type="ECO:0000256" key="8">
    <source>
        <dbReference type="ARBA" id="ARBA00022833"/>
    </source>
</evidence>
<evidence type="ECO:0000256" key="11">
    <source>
        <dbReference type="SAM" id="Phobius"/>
    </source>
</evidence>
<dbReference type="GO" id="GO:0016567">
    <property type="term" value="P:protein ubiquitination"/>
    <property type="evidence" value="ECO:0007669"/>
    <property type="project" value="TreeGrafter"/>
</dbReference>
<keyword evidence="3" id="KW-0808">Transferase</keyword>
<keyword evidence="10 11" id="KW-0472">Membrane</keyword>
<evidence type="ECO:0000313" key="15">
    <source>
        <dbReference type="Proteomes" id="UP000008141"/>
    </source>
</evidence>
<dbReference type="KEGG" id="cvr:CHLNCDRAFT_134959"/>
<keyword evidence="8" id="KW-0862">Zinc</keyword>
<evidence type="ECO:0000259" key="12">
    <source>
        <dbReference type="Pfam" id="PF13639"/>
    </source>
</evidence>
<reference evidence="14 15" key="1">
    <citation type="journal article" date="2010" name="Plant Cell">
        <title>The Chlorella variabilis NC64A genome reveals adaptation to photosymbiosis, coevolution with viruses, and cryptic sex.</title>
        <authorList>
            <person name="Blanc G."/>
            <person name="Duncan G."/>
            <person name="Agarkova I."/>
            <person name="Borodovsky M."/>
            <person name="Gurnon J."/>
            <person name="Kuo A."/>
            <person name="Lindquist E."/>
            <person name="Lucas S."/>
            <person name="Pangilinan J."/>
            <person name="Polle J."/>
            <person name="Salamov A."/>
            <person name="Terry A."/>
            <person name="Yamada T."/>
            <person name="Dunigan D.D."/>
            <person name="Grigoriev I.V."/>
            <person name="Claverie J.M."/>
            <person name="Van Etten J.L."/>
        </authorList>
    </citation>
    <scope>NUCLEOTIDE SEQUENCE [LARGE SCALE GENOMIC DNA]</scope>
    <source>
        <strain evidence="14 15">NC64A</strain>
    </source>
</reference>
<dbReference type="GeneID" id="17354470"/>
<dbReference type="Gene3D" id="3.30.40.10">
    <property type="entry name" value="Zinc/RING finger domain, C3HC4 (zinc finger)"/>
    <property type="match status" value="1"/>
</dbReference>
<dbReference type="Proteomes" id="UP000008141">
    <property type="component" value="Unassembled WGS sequence"/>
</dbReference>
<keyword evidence="4 11" id="KW-0812">Transmembrane</keyword>
<feature type="transmembrane region" description="Helical" evidence="11">
    <location>
        <begin position="225"/>
        <end position="248"/>
    </location>
</feature>
<dbReference type="SUPFAM" id="SSF57850">
    <property type="entry name" value="RING/U-box"/>
    <property type="match status" value="1"/>
</dbReference>
<comment type="subcellular location">
    <subcellularLocation>
        <location evidence="1">Membrane</location>
        <topology evidence="1">Multi-pass membrane protein</topology>
    </subcellularLocation>
</comment>
<evidence type="ECO:0000313" key="14">
    <source>
        <dbReference type="EMBL" id="EFN55075.1"/>
    </source>
</evidence>
<dbReference type="AlphaFoldDB" id="E1ZH79"/>
<dbReference type="EMBL" id="GL433846">
    <property type="protein sequence ID" value="EFN55075.1"/>
    <property type="molecule type" value="Genomic_DNA"/>
</dbReference>
<evidence type="ECO:0000256" key="3">
    <source>
        <dbReference type="ARBA" id="ARBA00022679"/>
    </source>
</evidence>
<feature type="domain" description="E3 ubiquitin-protein ligase synoviolin-like TPR repeats" evidence="13">
    <location>
        <begin position="80"/>
        <end position="321"/>
    </location>
</feature>
<evidence type="ECO:0000256" key="10">
    <source>
        <dbReference type="ARBA" id="ARBA00023136"/>
    </source>
</evidence>
<evidence type="ECO:0000256" key="9">
    <source>
        <dbReference type="ARBA" id="ARBA00022989"/>
    </source>
</evidence>
<dbReference type="Pfam" id="PF13639">
    <property type="entry name" value="zf-RING_2"/>
    <property type="match status" value="1"/>
</dbReference>
<dbReference type="eggNOG" id="KOG0802">
    <property type="taxonomic scope" value="Eukaryota"/>
</dbReference>
<evidence type="ECO:0000256" key="1">
    <source>
        <dbReference type="ARBA" id="ARBA00004141"/>
    </source>
</evidence>
<keyword evidence="5" id="KW-0479">Metal-binding</keyword>
<feature type="transmembrane region" description="Helical" evidence="11">
    <location>
        <begin position="82"/>
        <end position="106"/>
    </location>
</feature>
<dbReference type="PANTHER" id="PTHR15067:SF4">
    <property type="entry name" value="E3 UBIQUITIN-PROTEIN LIGASE RNF8"/>
    <property type="match status" value="1"/>
</dbReference>
<dbReference type="Pfam" id="PF25563">
    <property type="entry name" value="TPR_SYVN1_N"/>
    <property type="match status" value="1"/>
</dbReference>
<dbReference type="InterPro" id="IPR057992">
    <property type="entry name" value="TPR_SYVN1_N"/>
</dbReference>
<feature type="transmembrane region" description="Helical" evidence="11">
    <location>
        <begin position="192"/>
        <end position="213"/>
    </location>
</feature>
<feature type="transmembrane region" description="Helical" evidence="11">
    <location>
        <begin position="152"/>
        <end position="171"/>
    </location>
</feature>
<dbReference type="InParanoid" id="E1ZH79"/>
<dbReference type="InterPro" id="IPR013083">
    <property type="entry name" value="Znf_RING/FYVE/PHD"/>
</dbReference>
<gene>
    <name evidence="14" type="ORF">CHLNCDRAFT_134959</name>
</gene>
<evidence type="ECO:0008006" key="16">
    <source>
        <dbReference type="Google" id="ProtNLM"/>
    </source>
</evidence>
<dbReference type="GO" id="GO:0000151">
    <property type="term" value="C:ubiquitin ligase complex"/>
    <property type="evidence" value="ECO:0007669"/>
    <property type="project" value="TreeGrafter"/>
</dbReference>
<comment type="pathway">
    <text evidence="2">Protein modification; protein ubiquitination.</text>
</comment>
<evidence type="ECO:0000256" key="6">
    <source>
        <dbReference type="ARBA" id="ARBA00022771"/>
    </source>
</evidence>
<evidence type="ECO:0000256" key="4">
    <source>
        <dbReference type="ARBA" id="ARBA00022692"/>
    </source>
</evidence>
<feature type="domain" description="RING-type" evidence="12">
    <location>
        <begin position="357"/>
        <end position="390"/>
    </location>
</feature>
<dbReference type="RefSeq" id="XP_005847177.1">
    <property type="nucleotide sequence ID" value="XM_005847115.1"/>
</dbReference>
<dbReference type="GO" id="GO:0008270">
    <property type="term" value="F:zinc ion binding"/>
    <property type="evidence" value="ECO:0007669"/>
    <property type="project" value="UniProtKB-KW"/>
</dbReference>
<keyword evidence="15" id="KW-1185">Reference proteome</keyword>
<keyword evidence="6" id="KW-0863">Zinc-finger</keyword>
<evidence type="ECO:0000256" key="2">
    <source>
        <dbReference type="ARBA" id="ARBA00004906"/>
    </source>
</evidence>
<evidence type="ECO:0000256" key="5">
    <source>
        <dbReference type="ARBA" id="ARBA00022723"/>
    </source>
</evidence>
<evidence type="ECO:0000259" key="13">
    <source>
        <dbReference type="Pfam" id="PF25563"/>
    </source>
</evidence>
<keyword evidence="9 11" id="KW-1133">Transmembrane helix</keyword>